<dbReference type="EMBL" id="LR783238">
    <property type="protein sequence ID" value="CAB3224883.1"/>
    <property type="molecule type" value="mRNA"/>
</dbReference>
<evidence type="ECO:0000256" key="3">
    <source>
        <dbReference type="ARBA" id="ARBA00022676"/>
    </source>
</evidence>
<comment type="similarity">
    <text evidence="2 10">Belongs to the glycosyltransferase 31 family.</text>
</comment>
<keyword evidence="7" id="KW-1133">Transmembrane helix</keyword>
<keyword evidence="6" id="KW-0735">Signal-anchor</keyword>
<keyword evidence="8 10" id="KW-0333">Golgi apparatus</keyword>
<evidence type="ECO:0000313" key="11">
    <source>
        <dbReference type="EMBL" id="CAB3224883.1"/>
    </source>
</evidence>
<gene>
    <name evidence="11" type="primary">B3gnt5-002</name>
</gene>
<keyword evidence="9" id="KW-0472">Membrane</keyword>
<name>A0A6F9D7W5_9ASCI</name>
<evidence type="ECO:0000256" key="2">
    <source>
        <dbReference type="ARBA" id="ARBA00008661"/>
    </source>
</evidence>
<dbReference type="Pfam" id="PF01762">
    <property type="entry name" value="Galactosyl_T"/>
    <property type="match status" value="1"/>
</dbReference>
<protein>
    <recommendedName>
        <fullName evidence="10">Hexosyltransferase</fullName>
        <ecNumber evidence="10">2.4.1.-</ecNumber>
    </recommendedName>
</protein>
<dbReference type="InterPro" id="IPR002659">
    <property type="entry name" value="Glyco_trans_31"/>
</dbReference>
<dbReference type="AlphaFoldDB" id="A0A6F9D7W5"/>
<organism evidence="11">
    <name type="scientific">Phallusia mammillata</name>
    <dbReference type="NCBI Taxonomy" id="59560"/>
    <lineage>
        <taxon>Eukaryota</taxon>
        <taxon>Metazoa</taxon>
        <taxon>Chordata</taxon>
        <taxon>Tunicata</taxon>
        <taxon>Ascidiacea</taxon>
        <taxon>Phlebobranchia</taxon>
        <taxon>Ascidiidae</taxon>
        <taxon>Phallusia</taxon>
    </lineage>
</organism>
<dbReference type="PANTHER" id="PTHR11214:SF283">
    <property type="entry name" value="N-ACETYLLACTOSAMINIDE BETA-1,3-N-ACETYLGLUCOSAMINYLTRANSFERASE 4-LIKE"/>
    <property type="match status" value="1"/>
</dbReference>
<evidence type="ECO:0000256" key="10">
    <source>
        <dbReference type="RuleBase" id="RU363063"/>
    </source>
</evidence>
<evidence type="ECO:0000256" key="7">
    <source>
        <dbReference type="ARBA" id="ARBA00022989"/>
    </source>
</evidence>
<evidence type="ECO:0000256" key="9">
    <source>
        <dbReference type="ARBA" id="ARBA00023136"/>
    </source>
</evidence>
<evidence type="ECO:0000256" key="6">
    <source>
        <dbReference type="ARBA" id="ARBA00022968"/>
    </source>
</evidence>
<evidence type="ECO:0000256" key="1">
    <source>
        <dbReference type="ARBA" id="ARBA00004323"/>
    </source>
</evidence>
<dbReference type="GO" id="GO:0016758">
    <property type="term" value="F:hexosyltransferase activity"/>
    <property type="evidence" value="ECO:0007669"/>
    <property type="project" value="InterPro"/>
</dbReference>
<dbReference type="EC" id="2.4.1.-" evidence="10"/>
<comment type="subcellular location">
    <subcellularLocation>
        <location evidence="1 10">Golgi apparatus membrane</location>
        <topology evidence="1 10">Single-pass type II membrane protein</topology>
    </subcellularLocation>
</comment>
<evidence type="ECO:0000256" key="8">
    <source>
        <dbReference type="ARBA" id="ARBA00023034"/>
    </source>
</evidence>
<keyword evidence="5" id="KW-0812">Transmembrane</keyword>
<sequence length="431" mass="49551">MSKQFTKPAGLVLSAFFMLYFVLWKLDATILGWEPNTEDYLEKPCSIWHDNVSSTNKTLSTKYIVPSSRTSGLRSLERYLWDGPRSNSDFKTVPPLFEVNHNARNITDSWLLKPNLTTTSDRYFMVIVVKSAVKLRRRRQMIRDTWGSVNTINGKRFAVVFVVGKVTNETLQNEIALESQQYNDIIQSEVSDDYSALPDKVLSAFQWVTFDLQNVADFYGFTDDDCVINLPLTYDYFSTNQEEFIKSNAMHCAFMYSAAIGPERSGRYAVSTKTYPWGRLPPFCHGGFTVLPQQLMVDIYQQAQVTKRYDMHLEDVYILGILRTKLGRGNDNIKIAYADGKRGQIGFYMGPFVWHLGHNTTLFRSAWRVVFNLMQVTTNQYKHEGSWPSSQLVRAEFNNRVEVPQDLDTDEFFSKNFAGLLDKPPVDLECS</sequence>
<accession>A0A6F9D7W5</accession>
<dbReference type="PANTHER" id="PTHR11214">
    <property type="entry name" value="BETA-1,3-N-ACETYLGLUCOSAMINYLTRANSFERASE"/>
    <property type="match status" value="1"/>
</dbReference>
<dbReference type="GO" id="GO:0006493">
    <property type="term" value="P:protein O-linked glycosylation"/>
    <property type="evidence" value="ECO:0007669"/>
    <property type="project" value="TreeGrafter"/>
</dbReference>
<dbReference type="GO" id="GO:0000139">
    <property type="term" value="C:Golgi membrane"/>
    <property type="evidence" value="ECO:0007669"/>
    <property type="project" value="UniProtKB-SubCell"/>
</dbReference>
<dbReference type="Gene3D" id="3.90.550.50">
    <property type="match status" value="1"/>
</dbReference>
<proteinExistence type="evidence at transcript level"/>
<keyword evidence="3 10" id="KW-0328">Glycosyltransferase</keyword>
<evidence type="ECO:0000256" key="5">
    <source>
        <dbReference type="ARBA" id="ARBA00022692"/>
    </source>
</evidence>
<evidence type="ECO:0000256" key="4">
    <source>
        <dbReference type="ARBA" id="ARBA00022679"/>
    </source>
</evidence>
<keyword evidence="4 11" id="KW-0808">Transferase</keyword>
<reference evidence="11" key="1">
    <citation type="submission" date="2020-04" db="EMBL/GenBank/DDBJ databases">
        <authorList>
            <person name="Neveu A P."/>
        </authorList>
    </citation>
    <scope>NUCLEOTIDE SEQUENCE</scope>
    <source>
        <tissue evidence="11">Whole embryo</tissue>
    </source>
</reference>